<dbReference type="GO" id="GO:0005634">
    <property type="term" value="C:nucleus"/>
    <property type="evidence" value="ECO:0007669"/>
    <property type="project" value="UniProtKB-SubCell"/>
</dbReference>
<dbReference type="GeneID" id="113206248"/>
<dbReference type="Pfam" id="PF00096">
    <property type="entry name" value="zf-C2H2"/>
    <property type="match status" value="6"/>
</dbReference>
<evidence type="ECO:0000256" key="7">
    <source>
        <dbReference type="PROSITE-ProRule" id="PRU00042"/>
    </source>
</evidence>
<keyword evidence="4 7" id="KW-0863">Zinc-finger</keyword>
<dbReference type="KEGG" id="foc:113206248"/>
<feature type="domain" description="C2H2-type" evidence="10">
    <location>
        <begin position="487"/>
        <end position="506"/>
    </location>
</feature>
<proteinExistence type="predicted"/>
<dbReference type="FunFam" id="3.30.160.60:FF:000065">
    <property type="entry name" value="B-cell CLL/lymphoma 6, member B"/>
    <property type="match status" value="1"/>
</dbReference>
<feature type="domain" description="C2H2-type" evidence="10">
    <location>
        <begin position="685"/>
        <end position="712"/>
    </location>
</feature>
<dbReference type="FunFam" id="3.30.160.60:FF:000110">
    <property type="entry name" value="Zinc finger protein-like"/>
    <property type="match status" value="1"/>
</dbReference>
<dbReference type="Proteomes" id="UP000504606">
    <property type="component" value="Unplaced"/>
</dbReference>
<dbReference type="GO" id="GO:0010468">
    <property type="term" value="P:regulation of gene expression"/>
    <property type="evidence" value="ECO:0007669"/>
    <property type="project" value="TreeGrafter"/>
</dbReference>
<evidence type="ECO:0000259" key="10">
    <source>
        <dbReference type="PROSITE" id="PS50157"/>
    </source>
</evidence>
<feature type="domain" description="C2H2-type" evidence="10">
    <location>
        <begin position="629"/>
        <end position="656"/>
    </location>
</feature>
<dbReference type="PROSITE" id="PS00028">
    <property type="entry name" value="ZINC_FINGER_C2H2_1"/>
    <property type="match status" value="12"/>
</dbReference>
<dbReference type="InterPro" id="IPR012934">
    <property type="entry name" value="Znf_AD"/>
</dbReference>
<dbReference type="Pfam" id="PF07776">
    <property type="entry name" value="zf-AD"/>
    <property type="match status" value="1"/>
</dbReference>
<dbReference type="InterPro" id="IPR013087">
    <property type="entry name" value="Znf_C2H2_type"/>
</dbReference>
<evidence type="ECO:0000256" key="2">
    <source>
        <dbReference type="ARBA" id="ARBA00022723"/>
    </source>
</evidence>
<dbReference type="Gene3D" id="3.40.1800.20">
    <property type="match status" value="1"/>
</dbReference>
<evidence type="ECO:0000256" key="3">
    <source>
        <dbReference type="ARBA" id="ARBA00022737"/>
    </source>
</evidence>
<dbReference type="Gene3D" id="3.30.160.60">
    <property type="entry name" value="Classic Zinc Finger"/>
    <property type="match status" value="10"/>
</dbReference>
<feature type="domain" description="C2H2-type" evidence="10">
    <location>
        <begin position="431"/>
        <end position="458"/>
    </location>
</feature>
<evidence type="ECO:0000313" key="12">
    <source>
        <dbReference type="Proteomes" id="UP000504606"/>
    </source>
</evidence>
<feature type="domain" description="C2H2-type" evidence="10">
    <location>
        <begin position="657"/>
        <end position="684"/>
    </location>
</feature>
<dbReference type="AlphaFoldDB" id="A0A6J1SAD7"/>
<gene>
    <name evidence="13" type="primary">LOC113206248</name>
</gene>
<feature type="domain" description="C2H2-type" evidence="10">
    <location>
        <begin position="514"/>
        <end position="541"/>
    </location>
</feature>
<organism evidence="12 13">
    <name type="scientific">Frankliniella occidentalis</name>
    <name type="common">Western flower thrips</name>
    <name type="synonym">Euthrips occidentalis</name>
    <dbReference type="NCBI Taxonomy" id="133901"/>
    <lineage>
        <taxon>Eukaryota</taxon>
        <taxon>Metazoa</taxon>
        <taxon>Ecdysozoa</taxon>
        <taxon>Arthropoda</taxon>
        <taxon>Hexapoda</taxon>
        <taxon>Insecta</taxon>
        <taxon>Pterygota</taxon>
        <taxon>Neoptera</taxon>
        <taxon>Paraneoptera</taxon>
        <taxon>Thysanoptera</taxon>
        <taxon>Terebrantia</taxon>
        <taxon>Thripoidea</taxon>
        <taxon>Thripidae</taxon>
        <taxon>Frankliniella</taxon>
    </lineage>
</organism>
<feature type="domain" description="C2H2-type" evidence="10">
    <location>
        <begin position="713"/>
        <end position="740"/>
    </location>
</feature>
<keyword evidence="3" id="KW-0677">Repeat</keyword>
<feature type="region of interest" description="Disordered" evidence="9">
    <location>
        <begin position="265"/>
        <end position="296"/>
    </location>
</feature>
<dbReference type="PANTHER" id="PTHR16515">
    <property type="entry name" value="PR DOMAIN ZINC FINGER PROTEIN"/>
    <property type="match status" value="1"/>
</dbReference>
<dbReference type="SUPFAM" id="SSF57667">
    <property type="entry name" value="beta-beta-alpha zinc fingers"/>
    <property type="match status" value="6"/>
</dbReference>
<feature type="domain" description="C2H2-type" evidence="10">
    <location>
        <begin position="402"/>
        <end position="429"/>
    </location>
</feature>
<dbReference type="SUPFAM" id="SSF57716">
    <property type="entry name" value="Glucocorticoid receptor-like (DNA-binding domain)"/>
    <property type="match status" value="1"/>
</dbReference>
<dbReference type="FunFam" id="3.30.160.60:FF:000100">
    <property type="entry name" value="Zinc finger 45-like"/>
    <property type="match status" value="1"/>
</dbReference>
<comment type="subcellular location">
    <subcellularLocation>
        <location evidence="1">Nucleus</location>
    </subcellularLocation>
</comment>
<keyword evidence="6" id="KW-0539">Nucleus</keyword>
<evidence type="ECO:0000256" key="1">
    <source>
        <dbReference type="ARBA" id="ARBA00004123"/>
    </source>
</evidence>
<dbReference type="SMART" id="SM00868">
    <property type="entry name" value="zf-AD"/>
    <property type="match status" value="1"/>
</dbReference>
<sequence>MEHDSSFALTLDVGCVEYEFNTEEQRLEGMCRVCASSDTVLIPVFDSAGESKGIVDLLNNHLPILVTPTDLLPVTVCTACLETLSSIHSLVEVCVQANEKMQQMLPGNIVGISQLNNYEMSEVQDCDPSLGFESSLEKEADQFTEQPAQQPETLRLIESEAANEDAEQSANSQPNKDHKLYRCLHCEVTDSDAYSLLLHQIKSHPDKLLKCSNCDFVCSADQTSKYNEHLKFHSEAKDSFGLLETKNKAQNEDYFQKRNSIGKDELIKLKENNQQPENTSSRKRTYDKRNLNSTKQTAKKEAHWRCGFCGMKAKSKVGLIDHCNLRHKERLGLSFLNSEALECTRCKETFESELWLKDHLCHSVFLPKTIPTPKQLSCLTCPQVFTEVKLFREHLLSHTNSVKCHVCGAHFRSQSHLQPHLDKHKNKQTSFQCPHCPRNFKLRSRMKIHLRTHTGERPYMCVKCGKQFSTDSGFRLHMAAHEGIKPYVCSLCGQTFNRPSNLRRHESFCGDTKLQCKICNEKFSSREEMHCHRAMHSKEEKDAEQALFDNETTSKVDRFSCKVCGMKFDRVVELSQHRQESHTAVEVDEAKKAGQVDGGAFVCSECGKEVYSKKNYERHMLLHSGNTQYQCKECANVYSTKFALEYHMYTHTGERPFKCDLCPEGFKTRISLKIHHMKHTGEKPYKCRVCSMGFITAASLRLHLVTHSDTRMFSCDYCPATFKRKKTLVTHVRIHTGEKPYECKFCARRFTQKGSCSQHEKTHSEPKNMRIPDGVANDMEVTVIKNWRNEVSETFPEEDANRINILVSQGDDNALQCEEVQHMVLIQQDVDCVIGEPDLLEISEDIVLQSNKHTIVIEQDGMLADAPMTGLKDANSDPQMPVLDE</sequence>
<dbReference type="InterPro" id="IPR036236">
    <property type="entry name" value="Znf_C2H2_sf"/>
</dbReference>
<feature type="binding site" evidence="8">
    <location>
        <position position="77"/>
    </location>
    <ligand>
        <name>Zn(2+)</name>
        <dbReference type="ChEBI" id="CHEBI:29105"/>
    </ligand>
</feature>
<dbReference type="PANTHER" id="PTHR16515:SF66">
    <property type="entry name" value="C2H2-TYPE DOMAIN-CONTAINING PROTEIN"/>
    <property type="match status" value="1"/>
</dbReference>
<dbReference type="GO" id="GO:0008270">
    <property type="term" value="F:zinc ion binding"/>
    <property type="evidence" value="ECO:0007669"/>
    <property type="project" value="UniProtKB-UniRule"/>
</dbReference>
<evidence type="ECO:0000256" key="6">
    <source>
        <dbReference type="ARBA" id="ARBA00023242"/>
    </source>
</evidence>
<feature type="domain" description="C2H2-type" evidence="10">
    <location>
        <begin position="601"/>
        <end position="628"/>
    </location>
</feature>
<evidence type="ECO:0000256" key="9">
    <source>
        <dbReference type="SAM" id="MobiDB-lite"/>
    </source>
</evidence>
<feature type="domain" description="C2H2-type" evidence="10">
    <location>
        <begin position="741"/>
        <end position="768"/>
    </location>
</feature>
<evidence type="ECO:0000259" key="11">
    <source>
        <dbReference type="PROSITE" id="PS51915"/>
    </source>
</evidence>
<keyword evidence="12" id="KW-1185">Reference proteome</keyword>
<protein>
    <submittedName>
        <fullName evidence="13">Zinc finger protein 569</fullName>
    </submittedName>
</protein>
<evidence type="ECO:0000313" key="13">
    <source>
        <dbReference type="RefSeq" id="XP_026278022.1"/>
    </source>
</evidence>
<dbReference type="OrthoDB" id="4748970at2759"/>
<feature type="binding site" evidence="8">
    <location>
        <position position="31"/>
    </location>
    <ligand>
        <name>Zn(2+)</name>
        <dbReference type="ChEBI" id="CHEBI:29105"/>
    </ligand>
</feature>
<dbReference type="PROSITE" id="PS51915">
    <property type="entry name" value="ZAD"/>
    <property type="match status" value="1"/>
</dbReference>
<dbReference type="InterPro" id="IPR050331">
    <property type="entry name" value="Zinc_finger"/>
</dbReference>
<accession>A0A6J1SAD7</accession>
<dbReference type="GO" id="GO:0003677">
    <property type="term" value="F:DNA binding"/>
    <property type="evidence" value="ECO:0007669"/>
    <property type="project" value="UniProtKB-KW"/>
</dbReference>
<feature type="binding site" evidence="8">
    <location>
        <position position="80"/>
    </location>
    <ligand>
        <name>Zn(2+)</name>
        <dbReference type="ChEBI" id="CHEBI:29105"/>
    </ligand>
</feature>
<evidence type="ECO:0000256" key="5">
    <source>
        <dbReference type="ARBA" id="ARBA00022833"/>
    </source>
</evidence>
<feature type="domain" description="C2H2-type" evidence="10">
    <location>
        <begin position="559"/>
        <end position="587"/>
    </location>
</feature>
<dbReference type="FunFam" id="3.30.160.60:FF:000358">
    <property type="entry name" value="zinc finger protein 24"/>
    <property type="match status" value="1"/>
</dbReference>
<dbReference type="PROSITE" id="PS50157">
    <property type="entry name" value="ZINC_FINGER_C2H2_2"/>
    <property type="match status" value="12"/>
</dbReference>
<dbReference type="SMART" id="SM00355">
    <property type="entry name" value="ZnF_C2H2"/>
    <property type="match status" value="17"/>
</dbReference>
<dbReference type="RefSeq" id="XP_026278022.1">
    <property type="nucleotide sequence ID" value="XM_026422237.2"/>
</dbReference>
<reference evidence="13" key="1">
    <citation type="submission" date="2025-08" db="UniProtKB">
        <authorList>
            <consortium name="RefSeq"/>
        </authorList>
    </citation>
    <scope>IDENTIFICATION</scope>
    <source>
        <tissue evidence="13">Whole organism</tissue>
    </source>
</reference>
<name>A0A6J1SAD7_FRAOC</name>
<keyword evidence="2 8" id="KW-0479">Metal-binding</keyword>
<keyword evidence="5 8" id="KW-0862">Zinc</keyword>
<feature type="domain" description="C2H2-type" evidence="10">
    <location>
        <begin position="459"/>
        <end position="486"/>
    </location>
</feature>
<feature type="binding site" evidence="8">
    <location>
        <position position="34"/>
    </location>
    <ligand>
        <name>Zn(2+)</name>
        <dbReference type="ChEBI" id="CHEBI:29105"/>
    </ligand>
</feature>
<feature type="domain" description="ZAD" evidence="11">
    <location>
        <begin position="29"/>
        <end position="104"/>
    </location>
</feature>
<evidence type="ECO:0000256" key="8">
    <source>
        <dbReference type="PROSITE-ProRule" id="PRU01263"/>
    </source>
</evidence>
<dbReference type="FunFam" id="3.30.160.60:FF:000446">
    <property type="entry name" value="Zinc finger protein"/>
    <property type="match status" value="2"/>
</dbReference>
<evidence type="ECO:0000256" key="4">
    <source>
        <dbReference type="ARBA" id="ARBA00022771"/>
    </source>
</evidence>